<dbReference type="Proteomes" id="UP000273252">
    <property type="component" value="Unassembled WGS sequence"/>
</dbReference>
<dbReference type="NCBIfam" id="NF040884">
    <property type="entry name" value="acetylneur_anom"/>
    <property type="match status" value="1"/>
</dbReference>
<proteinExistence type="predicted"/>
<gene>
    <name evidence="1" type="ORF">DZ860_07155</name>
</gene>
<dbReference type="InterPro" id="IPR049827">
    <property type="entry name" value="NanQ"/>
</dbReference>
<dbReference type="EMBL" id="QVMU01000004">
    <property type="protein sequence ID" value="RJX72924.1"/>
    <property type="molecule type" value="Genomic_DNA"/>
</dbReference>
<dbReference type="InterPro" id="IPR004375">
    <property type="entry name" value="NanQ/TabA/YiaL"/>
</dbReference>
<dbReference type="InterPro" id="IPR037012">
    <property type="entry name" value="NanQ/TabA/YiaL_sf"/>
</dbReference>
<dbReference type="RefSeq" id="WP_120030247.1">
    <property type="nucleotide sequence ID" value="NZ_QVMU01000004.1"/>
</dbReference>
<organism evidence="1 2">
    <name type="scientific">Vibrio sinensis</name>
    <dbReference type="NCBI Taxonomy" id="2302434"/>
    <lineage>
        <taxon>Bacteria</taxon>
        <taxon>Pseudomonadati</taxon>
        <taxon>Pseudomonadota</taxon>
        <taxon>Gammaproteobacteria</taxon>
        <taxon>Vibrionales</taxon>
        <taxon>Vibrionaceae</taxon>
        <taxon>Vibrio</taxon>
    </lineage>
</organism>
<dbReference type="AlphaFoldDB" id="A0A3A6QVJ2"/>
<dbReference type="Pfam" id="PF04074">
    <property type="entry name" value="DUF386"/>
    <property type="match status" value="1"/>
</dbReference>
<dbReference type="PANTHER" id="PTHR34986">
    <property type="entry name" value="EVOLVED BETA-GALACTOSIDASE SUBUNIT BETA"/>
    <property type="match status" value="1"/>
</dbReference>
<sequence>MILGHIEHLDLAQLPYALHYALHQALSHNLEEIESGKYVIEDEHTFMNVMSFTTKNEVESKAEIHQEYIDIQLLIEGEEIIHFGTVDSANDKTEMDTENDFQFCESILNQQKVKLVSGMFAVFFPGEPHKPGCYELESSLIKKVVVKVKYSSPE</sequence>
<dbReference type="Gene3D" id="2.60.120.370">
    <property type="entry name" value="YhcH/YjgK/YiaL"/>
    <property type="match status" value="1"/>
</dbReference>
<accession>A0A3A6QVJ2</accession>
<comment type="caution">
    <text evidence="1">The sequence shown here is derived from an EMBL/GenBank/DDBJ whole genome shotgun (WGS) entry which is preliminary data.</text>
</comment>
<reference evidence="1 2" key="1">
    <citation type="submission" date="2018-08" db="EMBL/GenBank/DDBJ databases">
        <title>Vibrio isolated from the Eastern China Marginal Seas.</title>
        <authorList>
            <person name="Li Y."/>
        </authorList>
    </citation>
    <scope>NUCLEOTIDE SEQUENCE [LARGE SCALE GENOMIC DNA]</scope>
    <source>
        <strain evidence="1 2">BEI233</strain>
    </source>
</reference>
<dbReference type="PANTHER" id="PTHR34986:SF5">
    <property type="entry name" value="N-ACETYLNEURAMINATE ANOMERASE NANQ"/>
    <property type="match status" value="1"/>
</dbReference>
<dbReference type="GO" id="GO:0005829">
    <property type="term" value="C:cytosol"/>
    <property type="evidence" value="ECO:0007669"/>
    <property type="project" value="TreeGrafter"/>
</dbReference>
<name>A0A3A6QVJ2_9VIBR</name>
<dbReference type="SUPFAM" id="SSF51197">
    <property type="entry name" value="Clavaminate synthase-like"/>
    <property type="match status" value="1"/>
</dbReference>
<evidence type="ECO:0000313" key="2">
    <source>
        <dbReference type="Proteomes" id="UP000273252"/>
    </source>
</evidence>
<dbReference type="NCBIfam" id="TIGR00022">
    <property type="entry name" value="YhcH/YjgK/YiaL family protein"/>
    <property type="match status" value="1"/>
</dbReference>
<evidence type="ECO:0000313" key="1">
    <source>
        <dbReference type="EMBL" id="RJX72924.1"/>
    </source>
</evidence>
<keyword evidence="2" id="KW-1185">Reference proteome</keyword>
<protein>
    <submittedName>
        <fullName evidence="1">DUF386 domain-containing protein</fullName>
    </submittedName>
</protein>
<dbReference type="OrthoDB" id="6196468at2"/>